<dbReference type="PANTHER" id="PTHR34821">
    <property type="entry name" value="INNER MEMBRANE PROTEIN YDCZ"/>
    <property type="match status" value="1"/>
</dbReference>
<dbReference type="InterPro" id="IPR006750">
    <property type="entry name" value="YdcZ"/>
</dbReference>
<reference evidence="2 3" key="1">
    <citation type="submission" date="2018-03" db="EMBL/GenBank/DDBJ databases">
        <authorList>
            <person name="Keele B.F."/>
        </authorList>
    </citation>
    <scope>NUCLEOTIDE SEQUENCE [LARGE SCALE GENOMIC DNA]</scope>
    <source>
        <strain evidence="2 3">CECT 8811</strain>
    </source>
</reference>
<dbReference type="EMBL" id="OMOI01000001">
    <property type="protein sequence ID" value="SPF77325.1"/>
    <property type="molecule type" value="Genomic_DNA"/>
</dbReference>
<protein>
    <recommendedName>
        <fullName evidence="4">Inner membrane protein YdcZ</fullName>
    </recommendedName>
</protein>
<evidence type="ECO:0000313" key="2">
    <source>
        <dbReference type="EMBL" id="SPF77325.1"/>
    </source>
</evidence>
<feature type="transmembrane region" description="Helical" evidence="1">
    <location>
        <begin position="125"/>
        <end position="144"/>
    </location>
</feature>
<dbReference type="Pfam" id="PF04657">
    <property type="entry name" value="DMT_YdcZ"/>
    <property type="match status" value="1"/>
</dbReference>
<feature type="transmembrane region" description="Helical" evidence="1">
    <location>
        <begin position="36"/>
        <end position="56"/>
    </location>
</feature>
<feature type="transmembrane region" description="Helical" evidence="1">
    <location>
        <begin position="68"/>
        <end position="90"/>
    </location>
</feature>
<keyword evidence="1" id="KW-0812">Transmembrane</keyword>
<gene>
    <name evidence="2" type="ORF">ALP8811_02352</name>
</gene>
<dbReference type="GO" id="GO:0005886">
    <property type="term" value="C:plasma membrane"/>
    <property type="evidence" value="ECO:0007669"/>
    <property type="project" value="TreeGrafter"/>
</dbReference>
<keyword evidence="1" id="KW-1133">Transmembrane helix</keyword>
<dbReference type="AlphaFoldDB" id="A0A2R8AMP2"/>
<keyword evidence="3" id="KW-1185">Reference proteome</keyword>
<dbReference type="PANTHER" id="PTHR34821:SF2">
    <property type="entry name" value="INNER MEMBRANE PROTEIN YDCZ"/>
    <property type="match status" value="1"/>
</dbReference>
<sequence>MSIHLIGLALLMGAIISIYLPMITQTARILGSGPMANVPFFAIALASSIAIAVATGSRAEQFQKIGTLPLWLLTAGVMSAGMIIGSSYLIPKIGIGAFFVLLVSGQVLAGMVFGYFGMFGVPASALTWGKVLGALLVITGVYLVTFR</sequence>
<proteinExistence type="predicted"/>
<organism evidence="2 3">
    <name type="scientific">Aliiroseovarius pelagivivens</name>
    <dbReference type="NCBI Taxonomy" id="1639690"/>
    <lineage>
        <taxon>Bacteria</taxon>
        <taxon>Pseudomonadati</taxon>
        <taxon>Pseudomonadota</taxon>
        <taxon>Alphaproteobacteria</taxon>
        <taxon>Rhodobacterales</taxon>
        <taxon>Paracoccaceae</taxon>
        <taxon>Aliiroseovarius</taxon>
    </lineage>
</organism>
<evidence type="ECO:0000256" key="1">
    <source>
        <dbReference type="SAM" id="Phobius"/>
    </source>
</evidence>
<dbReference type="Proteomes" id="UP000244911">
    <property type="component" value="Unassembled WGS sequence"/>
</dbReference>
<evidence type="ECO:0008006" key="4">
    <source>
        <dbReference type="Google" id="ProtNLM"/>
    </source>
</evidence>
<evidence type="ECO:0000313" key="3">
    <source>
        <dbReference type="Proteomes" id="UP000244911"/>
    </source>
</evidence>
<keyword evidence="1" id="KW-0472">Membrane</keyword>
<feature type="transmembrane region" description="Helical" evidence="1">
    <location>
        <begin position="6"/>
        <end position="24"/>
    </location>
</feature>
<feature type="transmembrane region" description="Helical" evidence="1">
    <location>
        <begin position="97"/>
        <end position="119"/>
    </location>
</feature>
<accession>A0A2R8AMP2</accession>
<name>A0A2R8AMP2_9RHOB</name>